<dbReference type="EMBL" id="JAFEUM010000002">
    <property type="protein sequence ID" value="MBM7036117.1"/>
    <property type="molecule type" value="Genomic_DNA"/>
</dbReference>
<evidence type="ECO:0000313" key="2">
    <source>
        <dbReference type="EMBL" id="MBM7036117.1"/>
    </source>
</evidence>
<gene>
    <name evidence="2" type="ORF">JQC93_06800</name>
</gene>
<proteinExistence type="predicted"/>
<comment type="caution">
    <text evidence="2">The sequence shown here is derived from an EMBL/GenBank/DDBJ whole genome shotgun (WGS) entry which is preliminary data.</text>
</comment>
<dbReference type="Proteomes" id="UP000809621">
    <property type="component" value="Unassembled WGS sequence"/>
</dbReference>
<evidence type="ECO:0000313" key="3">
    <source>
        <dbReference type="Proteomes" id="UP000809621"/>
    </source>
</evidence>
<evidence type="ECO:0000259" key="1">
    <source>
        <dbReference type="Pfam" id="PF14321"/>
    </source>
</evidence>
<accession>A0ABS2HJS8</accession>
<feature type="domain" description="DUF4382" evidence="1">
    <location>
        <begin position="30"/>
        <end position="175"/>
    </location>
</feature>
<dbReference type="InterPro" id="IPR025491">
    <property type="entry name" value="DUF4382"/>
</dbReference>
<dbReference type="Pfam" id="PF14321">
    <property type="entry name" value="DUF4382"/>
    <property type="match status" value="1"/>
</dbReference>
<name>A0ABS2HJS8_9VIBR</name>
<dbReference type="RefSeq" id="WP_205157717.1">
    <property type="nucleotide sequence ID" value="NZ_JAFEUM010000002.1"/>
</dbReference>
<sequence>MLTKHPIALLTLPIVLTACGGESSTQDTQTAKVSFAITDAPVLTATEVVVAYDAIEIKHQNGERYYFELDDTNNSGSYLSVNLLDYQGDDALPILSNEPIAVGTYKEVILHTLSQHSYVVDNGQHDLKIPSNKLKLGGFEVTQEAVQSFTIDFNLQKSLVLRGNSSSNNGYNLKPHGVSIVDNSAVATLTGNVESDLWSAGDCALEDGNVVYLYKGHNHILADLVDNLDPTDSEYVANPNLPSQYVAPFSSVYIDEIGNYTFGFVPAGDYSVAFSCSANDDPIQYDEIAIPNPEGQLKEITLVAGETLTADFITQ</sequence>
<keyword evidence="3" id="KW-1185">Reference proteome</keyword>
<dbReference type="PROSITE" id="PS51257">
    <property type="entry name" value="PROKAR_LIPOPROTEIN"/>
    <property type="match status" value="1"/>
</dbReference>
<reference evidence="2 3" key="1">
    <citation type="submission" date="2021-02" db="EMBL/GenBank/DDBJ databases">
        <authorList>
            <person name="Park J.-S."/>
        </authorList>
    </citation>
    <scope>NUCLEOTIDE SEQUENCE [LARGE SCALE GENOMIC DNA]</scope>
    <source>
        <strain evidence="2 3">188UL20-2</strain>
    </source>
</reference>
<organism evidence="2 3">
    <name type="scientific">Vibrio ulleungensis</name>
    <dbReference type="NCBI Taxonomy" id="2807619"/>
    <lineage>
        <taxon>Bacteria</taxon>
        <taxon>Pseudomonadati</taxon>
        <taxon>Pseudomonadota</taxon>
        <taxon>Gammaproteobacteria</taxon>
        <taxon>Vibrionales</taxon>
        <taxon>Vibrionaceae</taxon>
        <taxon>Vibrio</taxon>
    </lineage>
</organism>
<protein>
    <submittedName>
        <fullName evidence="2">DUF4382 domain-containing protein</fullName>
    </submittedName>
</protein>